<sequence length="91" mass="9964">MLYMKNSNELHGTSFEYMGERTMMPCVDGEERRKVAEANGTESAAPDVNGFKAMEVPVVDVVANGAAIQDKMMKKKKKKKAESQAAVHSQG</sequence>
<protein>
    <recommendedName>
        <fullName evidence="3">LEAFY-like protein</fullName>
    </recommendedName>
</protein>
<evidence type="ECO:0008006" key="3">
    <source>
        <dbReference type="Google" id="ProtNLM"/>
    </source>
</evidence>
<evidence type="ECO:0000313" key="1">
    <source>
        <dbReference type="EMBL" id="CAK9232189.1"/>
    </source>
</evidence>
<reference evidence="1" key="1">
    <citation type="submission" date="2024-02" db="EMBL/GenBank/DDBJ databases">
        <authorList>
            <consortium name="ELIXIR-Norway"/>
            <consortium name="Elixir Norway"/>
        </authorList>
    </citation>
    <scope>NUCLEOTIDE SEQUENCE</scope>
</reference>
<accession>A0ABP0UY35</accession>
<proteinExistence type="predicted"/>
<dbReference type="Proteomes" id="UP001497512">
    <property type="component" value="Chromosome 7"/>
</dbReference>
<keyword evidence="2" id="KW-1185">Reference proteome</keyword>
<dbReference type="EMBL" id="OZ019899">
    <property type="protein sequence ID" value="CAK9232189.1"/>
    <property type="molecule type" value="Genomic_DNA"/>
</dbReference>
<gene>
    <name evidence="1" type="ORF">CSSPTR1EN2_LOCUS21133</name>
</gene>
<evidence type="ECO:0000313" key="2">
    <source>
        <dbReference type="Proteomes" id="UP001497512"/>
    </source>
</evidence>
<name>A0ABP0UY35_9BRYO</name>
<organism evidence="1 2">
    <name type="scientific">Sphagnum troendelagicum</name>
    <dbReference type="NCBI Taxonomy" id="128251"/>
    <lineage>
        <taxon>Eukaryota</taxon>
        <taxon>Viridiplantae</taxon>
        <taxon>Streptophyta</taxon>
        <taxon>Embryophyta</taxon>
        <taxon>Bryophyta</taxon>
        <taxon>Sphagnophytina</taxon>
        <taxon>Sphagnopsida</taxon>
        <taxon>Sphagnales</taxon>
        <taxon>Sphagnaceae</taxon>
        <taxon>Sphagnum</taxon>
    </lineage>
</organism>